<evidence type="ECO:0000313" key="3">
    <source>
        <dbReference type="Proteomes" id="UP000249464"/>
    </source>
</evidence>
<keyword evidence="1" id="KW-0732">Signal</keyword>
<accession>A0A2X0NYQ2</accession>
<gene>
    <name evidence="2" type="primary">BQ5605_C016g08060</name>
    <name evidence="2" type="ORF">BQ5605_C016G08060</name>
</gene>
<dbReference type="Proteomes" id="UP000249464">
    <property type="component" value="Unassembled WGS sequence"/>
</dbReference>
<protein>
    <submittedName>
        <fullName evidence="2">BQ5605_C016g08060 protein</fullName>
    </submittedName>
</protein>
<evidence type="ECO:0000256" key="1">
    <source>
        <dbReference type="SAM" id="SignalP"/>
    </source>
</evidence>
<name>A0A2X0NYQ2_9BASI</name>
<evidence type="ECO:0000313" key="2">
    <source>
        <dbReference type="EMBL" id="SGY20460.1"/>
    </source>
</evidence>
<sequence>MRASVILPLCLGLLSYCANAAPSLEPPFTYQIPSPERIAELAQPYLINPENYSKTVYYRHEPRDHISSYVMYAFQSMTNTSKWASAVVRHTYGHPKKDSNFEPTTTDIALSMPHIIPAPIPEGTPEGEGQPVQVEYVRNRNVYRKVFLWHQPRSAVRGTSDCCDVELRCVSSPAFERFSQVLGLEEKLQLGTLIDLGNIDPTTQPVMREYSEDMAKELGEGCP</sequence>
<dbReference type="EMBL" id="FQNC01000018">
    <property type="protein sequence ID" value="SGY20460.1"/>
    <property type="molecule type" value="Genomic_DNA"/>
</dbReference>
<feature type="chain" id="PRO_5016062795" evidence="1">
    <location>
        <begin position="21"/>
        <end position="223"/>
    </location>
</feature>
<dbReference type="AlphaFoldDB" id="A0A2X0NYQ2"/>
<organism evidence="2 3">
    <name type="scientific">Microbotryum silenes-dioicae</name>
    <dbReference type="NCBI Taxonomy" id="796604"/>
    <lineage>
        <taxon>Eukaryota</taxon>
        <taxon>Fungi</taxon>
        <taxon>Dikarya</taxon>
        <taxon>Basidiomycota</taxon>
        <taxon>Pucciniomycotina</taxon>
        <taxon>Microbotryomycetes</taxon>
        <taxon>Microbotryales</taxon>
        <taxon>Microbotryaceae</taxon>
        <taxon>Microbotryum</taxon>
    </lineage>
</organism>
<reference evidence="2 3" key="1">
    <citation type="submission" date="2016-11" db="EMBL/GenBank/DDBJ databases">
        <authorList>
            <person name="Jaros S."/>
            <person name="Januszkiewicz K."/>
            <person name="Wedrychowicz H."/>
        </authorList>
    </citation>
    <scope>NUCLEOTIDE SEQUENCE [LARGE SCALE GENOMIC DNA]</scope>
</reference>
<proteinExistence type="predicted"/>
<keyword evidence="3" id="KW-1185">Reference proteome</keyword>
<feature type="signal peptide" evidence="1">
    <location>
        <begin position="1"/>
        <end position="20"/>
    </location>
</feature>